<dbReference type="GO" id="GO:0042597">
    <property type="term" value="C:periplasmic space"/>
    <property type="evidence" value="ECO:0007669"/>
    <property type="project" value="UniProtKB-SubCell"/>
</dbReference>
<comment type="similarity">
    <text evidence="4">In the C-terminal section; belongs to the glycosyl hydrolase 73 family.</text>
</comment>
<keyword evidence="13" id="KW-0969">Cilium</keyword>
<dbReference type="SMART" id="SM00047">
    <property type="entry name" value="LYZ2"/>
    <property type="match status" value="1"/>
</dbReference>
<dbReference type="RefSeq" id="WP_150436958.1">
    <property type="nucleotide sequence ID" value="NZ_VYKJ01000013.1"/>
</dbReference>
<dbReference type="PANTHER" id="PTHR33308:SF9">
    <property type="entry name" value="PEPTIDOGLYCAN HYDROLASE FLGJ"/>
    <property type="match status" value="1"/>
</dbReference>
<sequence>MGPSSPSANLSDQASAAYDVQSINGLRREAVQNSPAALHKVAKQVEGLFVNMMLKSMRDTLPQDGLLSSDQTRMYTSMYDQQLAQNLSAKGLGLADMMVKQLSRHSASEPDEMAGKTPLPLGPERLASSAMPPALIGEFMRRNQQQENSDGQGERVKGIYPTEGASFTERLSVPAMIASLQSGIPHHLILAQAVLESGWGKREIMTSDGKTSHNIFGVKAGSNWDGEVASVMTTEYKNGQPYKLTQDFRVYDSYLQAINDYIRLLTQNSRYKEVLSAGSAEQAAYALQKAGYATDPNYGAKLVQIIDQIRGSAQKAVKAYTHDLSKLF</sequence>
<keyword evidence="10" id="KW-0961">Cell wall biogenesis/degradation</keyword>
<evidence type="ECO:0000256" key="7">
    <source>
        <dbReference type="ARBA" id="ARBA00022795"/>
    </source>
</evidence>
<dbReference type="AlphaFoldDB" id="A0A5J5FU18"/>
<dbReference type="NCBIfam" id="TIGR02541">
    <property type="entry name" value="flagell_FlgJ"/>
    <property type="match status" value="1"/>
</dbReference>
<evidence type="ECO:0000313" key="13">
    <source>
        <dbReference type="EMBL" id="KAA8996714.1"/>
    </source>
</evidence>
<dbReference type="InterPro" id="IPR051056">
    <property type="entry name" value="Glycosyl_Hydrolase_73"/>
</dbReference>
<dbReference type="Proteomes" id="UP000335415">
    <property type="component" value="Unassembled WGS sequence"/>
</dbReference>
<dbReference type="GO" id="GO:0044780">
    <property type="term" value="P:bacterial-type flagellum assembly"/>
    <property type="evidence" value="ECO:0007669"/>
    <property type="project" value="InterPro"/>
</dbReference>
<keyword evidence="13" id="KW-0282">Flagellum</keyword>
<evidence type="ECO:0000256" key="2">
    <source>
        <dbReference type="ARBA" id="ARBA00004418"/>
    </source>
</evidence>
<evidence type="ECO:0000313" key="14">
    <source>
        <dbReference type="Proteomes" id="UP000335415"/>
    </source>
</evidence>
<protein>
    <recommendedName>
        <fullName evidence="5">Peptidoglycan hydrolase FlgJ</fullName>
    </recommendedName>
    <alternativeName>
        <fullName evidence="11">Muramidase FlgJ</fullName>
    </alternativeName>
</protein>
<keyword evidence="13" id="KW-0966">Cell projection</keyword>
<evidence type="ECO:0000256" key="10">
    <source>
        <dbReference type="ARBA" id="ARBA00023316"/>
    </source>
</evidence>
<dbReference type="InterPro" id="IPR013377">
    <property type="entry name" value="FlgJ"/>
</dbReference>
<dbReference type="PANTHER" id="PTHR33308">
    <property type="entry name" value="PEPTIDOGLYCAN HYDROLASE FLGJ"/>
    <property type="match status" value="1"/>
</dbReference>
<evidence type="ECO:0000259" key="12">
    <source>
        <dbReference type="SMART" id="SM00047"/>
    </source>
</evidence>
<keyword evidence="14" id="KW-1185">Reference proteome</keyword>
<dbReference type="GO" id="GO:0004040">
    <property type="term" value="F:amidase activity"/>
    <property type="evidence" value="ECO:0007669"/>
    <property type="project" value="InterPro"/>
</dbReference>
<dbReference type="Pfam" id="PF10135">
    <property type="entry name" value="Rod-binding"/>
    <property type="match status" value="1"/>
</dbReference>
<dbReference type="GO" id="GO:0016798">
    <property type="term" value="F:hydrolase activity, acting on glycosyl bonds"/>
    <property type="evidence" value="ECO:0007669"/>
    <property type="project" value="UniProtKB-KW"/>
</dbReference>
<dbReference type="InterPro" id="IPR019301">
    <property type="entry name" value="Flagellar_prot_FlgJ_N"/>
</dbReference>
<dbReference type="EMBL" id="VYKJ01000013">
    <property type="protein sequence ID" value="KAA8996714.1"/>
    <property type="molecule type" value="Genomic_DNA"/>
</dbReference>
<evidence type="ECO:0000256" key="4">
    <source>
        <dbReference type="ARBA" id="ARBA00007974"/>
    </source>
</evidence>
<accession>A0A5J5FU18</accession>
<evidence type="ECO:0000256" key="11">
    <source>
        <dbReference type="ARBA" id="ARBA00030835"/>
    </source>
</evidence>
<evidence type="ECO:0000256" key="1">
    <source>
        <dbReference type="ARBA" id="ARBA00002954"/>
    </source>
</evidence>
<evidence type="ECO:0000256" key="8">
    <source>
        <dbReference type="ARBA" id="ARBA00022801"/>
    </source>
</evidence>
<name>A0A5J5FU18_9GAMM</name>
<evidence type="ECO:0000256" key="5">
    <source>
        <dbReference type="ARBA" id="ARBA00013433"/>
    </source>
</evidence>
<dbReference type="Gene3D" id="1.10.530.10">
    <property type="match status" value="1"/>
</dbReference>
<feature type="domain" description="Mannosyl-glycoprotein endo-beta-N-acetylglucosamidase-like" evidence="12">
    <location>
        <begin position="157"/>
        <end position="321"/>
    </location>
</feature>
<dbReference type="OrthoDB" id="289937at2"/>
<gene>
    <name evidence="13" type="primary">flgJ</name>
    <name evidence="13" type="ORF">FJU30_21165</name>
</gene>
<dbReference type="GO" id="GO:0071555">
    <property type="term" value="P:cell wall organization"/>
    <property type="evidence" value="ECO:0007669"/>
    <property type="project" value="UniProtKB-KW"/>
</dbReference>
<evidence type="ECO:0000256" key="6">
    <source>
        <dbReference type="ARBA" id="ARBA00022764"/>
    </source>
</evidence>
<dbReference type="Pfam" id="PF01832">
    <property type="entry name" value="Glucosaminidase"/>
    <property type="match status" value="1"/>
</dbReference>
<keyword evidence="8 13" id="KW-0378">Hydrolase</keyword>
<comment type="function">
    <text evidence="1">Flagellum-specific muramidase which hydrolyzes the peptidoglycan layer to assemble the rod structure in the periplasmic space.</text>
</comment>
<evidence type="ECO:0000256" key="9">
    <source>
        <dbReference type="ARBA" id="ARBA00023295"/>
    </source>
</evidence>
<comment type="similarity">
    <text evidence="3">In the N-terminal section; belongs to the FlgJ family.</text>
</comment>
<organism evidence="13 14">
    <name type="scientific">Affinibrenneria salicis</name>
    <dbReference type="NCBI Taxonomy" id="2590031"/>
    <lineage>
        <taxon>Bacteria</taxon>
        <taxon>Pseudomonadati</taxon>
        <taxon>Pseudomonadota</taxon>
        <taxon>Gammaproteobacteria</taxon>
        <taxon>Enterobacterales</taxon>
        <taxon>Pectobacteriaceae</taxon>
        <taxon>Affinibrenneria</taxon>
    </lineage>
</organism>
<reference evidence="13 14" key="1">
    <citation type="submission" date="2019-09" db="EMBL/GenBank/DDBJ databases">
        <authorList>
            <person name="Li Y."/>
        </authorList>
    </citation>
    <scope>NUCLEOTIDE SEQUENCE [LARGE SCALE GENOMIC DNA]</scope>
    <source>
        <strain evidence="13 14">L3-3HA</strain>
    </source>
</reference>
<dbReference type="Gene3D" id="2.10.70.40">
    <property type="entry name" value="peptidoglycan hydrolase"/>
    <property type="match status" value="1"/>
</dbReference>
<comment type="caution">
    <text evidence="13">The sequence shown here is derived from an EMBL/GenBank/DDBJ whole genome shotgun (WGS) entry which is preliminary data.</text>
</comment>
<evidence type="ECO:0000256" key="3">
    <source>
        <dbReference type="ARBA" id="ARBA00006880"/>
    </source>
</evidence>
<dbReference type="InterPro" id="IPR002901">
    <property type="entry name" value="MGlyc_endo_b_GlcNAc-like_dom"/>
</dbReference>
<keyword evidence="6" id="KW-0574">Periplasm</keyword>
<comment type="subcellular location">
    <subcellularLocation>
        <location evidence="2">Periplasm</location>
    </subcellularLocation>
</comment>
<dbReference type="PRINTS" id="PR01002">
    <property type="entry name" value="FLGFLGJ"/>
</dbReference>
<keyword evidence="9 13" id="KW-0326">Glycosidase</keyword>
<dbReference type="GO" id="GO:0071973">
    <property type="term" value="P:bacterial-type flagellum-dependent cell motility"/>
    <property type="evidence" value="ECO:0007669"/>
    <property type="project" value="TreeGrafter"/>
</dbReference>
<proteinExistence type="inferred from homology"/>
<keyword evidence="7" id="KW-1005">Bacterial flagellum biogenesis</keyword>